<dbReference type="PRINTS" id="PR00458">
    <property type="entry name" value="PEROXIDASE"/>
</dbReference>
<dbReference type="EMBL" id="CP086359">
    <property type="protein sequence ID" value="UNI21317.1"/>
    <property type="molecule type" value="Genomic_DNA"/>
</dbReference>
<dbReference type="GO" id="GO:0000302">
    <property type="term" value="P:response to reactive oxygen species"/>
    <property type="evidence" value="ECO:0007669"/>
    <property type="project" value="TreeGrafter"/>
</dbReference>
<name>A0A9Q8VE05_9HYPO</name>
<reference evidence="15" key="1">
    <citation type="submission" date="2021-11" db="EMBL/GenBank/DDBJ databases">
        <title>Purpureocillium_takamizusanense_genome.</title>
        <authorList>
            <person name="Nguyen N.-H."/>
        </authorList>
    </citation>
    <scope>NUCLEOTIDE SEQUENCE</scope>
    <source>
        <strain evidence="15">PT3</strain>
    </source>
</reference>
<keyword evidence="7" id="KW-0325">Glycoprotein</keyword>
<dbReference type="Gene3D" id="1.10.420.10">
    <property type="entry name" value="Peroxidase, domain 2"/>
    <property type="match status" value="1"/>
</dbReference>
<feature type="binding site" evidence="9">
    <location>
        <position position="248"/>
    </location>
    <ligand>
        <name>Ca(2+)</name>
        <dbReference type="ChEBI" id="CHEBI:29108"/>
        <label>2</label>
    </ligand>
</feature>
<dbReference type="RefSeq" id="XP_047844798.1">
    <property type="nucleotide sequence ID" value="XM_047988800.1"/>
</dbReference>
<gene>
    <name evidence="15" type="ORF">JDV02_007318</name>
</gene>
<evidence type="ECO:0000256" key="3">
    <source>
        <dbReference type="ARBA" id="ARBA00022617"/>
    </source>
</evidence>
<dbReference type="PROSITE" id="PS50873">
    <property type="entry name" value="PEROXIDASE_4"/>
    <property type="match status" value="1"/>
</dbReference>
<evidence type="ECO:0000256" key="1">
    <source>
        <dbReference type="ARBA" id="ARBA00006089"/>
    </source>
</evidence>
<feature type="active site" description="Proton acceptor" evidence="8">
    <location>
        <position position="122"/>
    </location>
</feature>
<dbReference type="Proteomes" id="UP000829364">
    <property type="component" value="Chromosome 6"/>
</dbReference>
<feature type="binding site" evidence="9">
    <location>
        <position position="136"/>
    </location>
    <ligand>
        <name>Ca(2+)</name>
        <dbReference type="ChEBI" id="CHEBI:29108"/>
        <label>1</label>
    </ligand>
</feature>
<accession>A0A9Q8VE05</accession>
<evidence type="ECO:0000256" key="8">
    <source>
        <dbReference type="PIRSR" id="PIRSR601621-1"/>
    </source>
</evidence>
<dbReference type="InterPro" id="IPR044831">
    <property type="entry name" value="Ccp1-like"/>
</dbReference>
<dbReference type="PRINTS" id="PR00462">
    <property type="entry name" value="LIGNINASE"/>
</dbReference>
<feature type="binding site" evidence="9">
    <location>
        <position position="138"/>
    </location>
    <ligand>
        <name>Ca(2+)</name>
        <dbReference type="ChEBI" id="CHEBI:29108"/>
        <label>1</label>
    </ligand>
</feature>
<dbReference type="Gene3D" id="1.10.520.10">
    <property type="match status" value="1"/>
</dbReference>
<keyword evidence="3 9" id="KW-0349">Heme</keyword>
<evidence type="ECO:0000259" key="14">
    <source>
        <dbReference type="PROSITE" id="PS50873"/>
    </source>
</evidence>
<keyword evidence="9 12" id="KW-0106">Calcium</keyword>
<keyword evidence="11" id="KW-1015">Disulfide bond</keyword>
<sequence length="385" mass="41398">MKLIFYCILTGAAYAFPGMRDLQAKILQRQSANEELVGDLTILADSDLTSTGRLVKGILTGSDNPQELTAVYSAVPDKDSPECKADTCCIWKHIADDMASKMKGTAGRCNGLARQAVRMGFHDAATWSKGTGEGGGSDGSLILARECWDRDINKGIESGCQQLQELHEKYKSHGVSMADMIQMAANVATVTCPLGPRVRSFVGRKDSSNQAPDGLLPSPFDSADRLIELFSNKTISARELAALVGAHTTSQQFFVDPNRAGDPQDSTPGVWDVEFYGQTTDPNAPKRVFKFQSDVNLSKDERTKGAWTAFSGPTGQAPWNSAYARAYIRLSLLGVSNINNLTECTKALPLPVTSFTSPDKEKLDEFANGGLASAVESVSQGNIVG</sequence>
<dbReference type="FunFam" id="1.10.520.10:FF:000021">
    <property type="entry name" value="Peroxidase"/>
    <property type="match status" value="1"/>
</dbReference>
<feature type="binding site" evidence="9">
    <location>
        <position position="140"/>
    </location>
    <ligand>
        <name>Ca(2+)</name>
        <dbReference type="ChEBI" id="CHEBI:29108"/>
        <label>1</label>
    </ligand>
</feature>
<comment type="similarity">
    <text evidence="1 12">Belongs to the peroxidase family. Ligninase subfamily.</text>
</comment>
<feature type="binding site" evidence="9">
    <location>
        <position position="272"/>
    </location>
    <ligand>
        <name>Ca(2+)</name>
        <dbReference type="ChEBI" id="CHEBI:29108"/>
        <label>2</label>
    </ligand>
</feature>
<dbReference type="InterPro" id="IPR002016">
    <property type="entry name" value="Haem_peroxidase"/>
</dbReference>
<dbReference type="GO" id="GO:0042744">
    <property type="term" value="P:hydrogen peroxide catabolic process"/>
    <property type="evidence" value="ECO:0007669"/>
    <property type="project" value="TreeGrafter"/>
</dbReference>
<dbReference type="GO" id="GO:0034599">
    <property type="term" value="P:cellular response to oxidative stress"/>
    <property type="evidence" value="ECO:0007669"/>
    <property type="project" value="InterPro"/>
</dbReference>
<evidence type="ECO:0000256" key="9">
    <source>
        <dbReference type="PIRSR" id="PIRSR601621-2"/>
    </source>
</evidence>
<comment type="cofactor">
    <cofactor evidence="9 12">
        <name>Ca(2+)</name>
        <dbReference type="ChEBI" id="CHEBI:29108"/>
    </cofactor>
    <text evidence="9 12">Binds 2 calcium ions per subunit.</text>
</comment>
<feature type="disulfide bond" evidence="11">
    <location>
        <begin position="109"/>
        <end position="192"/>
    </location>
</feature>
<dbReference type="KEGG" id="ptkz:JDV02_007318"/>
<dbReference type="InterPro" id="IPR019794">
    <property type="entry name" value="Peroxidases_AS"/>
</dbReference>
<evidence type="ECO:0000256" key="7">
    <source>
        <dbReference type="ARBA" id="ARBA00023180"/>
    </source>
</evidence>
<dbReference type="EC" id="1.11.1.-" evidence="12"/>
<keyword evidence="6 9" id="KW-0408">Iron</keyword>
<evidence type="ECO:0000256" key="12">
    <source>
        <dbReference type="RuleBase" id="RU363051"/>
    </source>
</evidence>
<proteinExistence type="inferred from homology"/>
<feature type="signal peptide" evidence="13">
    <location>
        <begin position="1"/>
        <end position="15"/>
    </location>
</feature>
<feature type="domain" description="Plant heme peroxidase family profile" evidence="14">
    <location>
        <begin position="175"/>
        <end position="248"/>
    </location>
</feature>
<feature type="disulfide bond" evidence="11">
    <location>
        <begin position="88"/>
        <end position="344"/>
    </location>
</feature>
<keyword evidence="2 12" id="KW-0575">Peroxidase</keyword>
<evidence type="ECO:0000256" key="2">
    <source>
        <dbReference type="ARBA" id="ARBA00022559"/>
    </source>
</evidence>
<protein>
    <recommendedName>
        <fullName evidence="12">Peroxidase</fullName>
        <ecNumber evidence="12">1.11.1.-</ecNumber>
    </recommendedName>
</protein>
<dbReference type="PROSITE" id="PS00436">
    <property type="entry name" value="PEROXIDASE_2"/>
    <property type="match status" value="1"/>
</dbReference>
<dbReference type="OrthoDB" id="2113341at2759"/>
<keyword evidence="5 12" id="KW-0560">Oxidoreductase</keyword>
<evidence type="ECO:0000256" key="4">
    <source>
        <dbReference type="ARBA" id="ARBA00022723"/>
    </source>
</evidence>
<evidence type="ECO:0000256" key="6">
    <source>
        <dbReference type="ARBA" id="ARBA00023004"/>
    </source>
</evidence>
<dbReference type="PANTHER" id="PTHR31356:SF66">
    <property type="entry name" value="CATALASE-PEROXIDASE"/>
    <property type="match status" value="1"/>
</dbReference>
<dbReference type="Pfam" id="PF00141">
    <property type="entry name" value="peroxidase"/>
    <property type="match status" value="1"/>
</dbReference>
<feature type="binding site" description="axial binding residue" evidence="9">
    <location>
        <position position="247"/>
    </location>
    <ligand>
        <name>heme b</name>
        <dbReference type="ChEBI" id="CHEBI:60344"/>
    </ligand>
    <ligandPart>
        <name>Fe</name>
        <dbReference type="ChEBI" id="CHEBI:18248"/>
    </ligandPart>
</feature>
<dbReference type="GO" id="GO:0020037">
    <property type="term" value="F:heme binding"/>
    <property type="evidence" value="ECO:0007669"/>
    <property type="project" value="UniProtKB-UniRule"/>
</dbReference>
<evidence type="ECO:0000313" key="16">
    <source>
        <dbReference type="Proteomes" id="UP000829364"/>
    </source>
</evidence>
<feature type="site" description="Transition state stabilizer" evidence="10">
    <location>
        <position position="118"/>
    </location>
</feature>
<dbReference type="AlphaFoldDB" id="A0A9Q8VE05"/>
<keyword evidence="16" id="KW-1185">Reference proteome</keyword>
<feature type="binding site" evidence="9">
    <location>
        <position position="123"/>
    </location>
    <ligand>
        <name>Ca(2+)</name>
        <dbReference type="ChEBI" id="CHEBI:29108"/>
        <label>1</label>
    </ligand>
</feature>
<feature type="binding site" evidence="9">
    <location>
        <position position="267"/>
    </location>
    <ligand>
        <name>Ca(2+)</name>
        <dbReference type="ChEBI" id="CHEBI:29108"/>
        <label>2</label>
    </ligand>
</feature>
<organism evidence="15 16">
    <name type="scientific">Purpureocillium takamizusanense</name>
    <dbReference type="NCBI Taxonomy" id="2060973"/>
    <lineage>
        <taxon>Eukaryota</taxon>
        <taxon>Fungi</taxon>
        <taxon>Dikarya</taxon>
        <taxon>Ascomycota</taxon>
        <taxon>Pezizomycotina</taxon>
        <taxon>Sordariomycetes</taxon>
        <taxon>Hypocreomycetidae</taxon>
        <taxon>Hypocreales</taxon>
        <taxon>Ophiocordycipitaceae</taxon>
        <taxon>Purpureocillium</taxon>
    </lineage>
</organism>
<dbReference type="PANTHER" id="PTHR31356">
    <property type="entry name" value="THYLAKOID LUMENAL 29 KDA PROTEIN, CHLOROPLASTIC-RELATED"/>
    <property type="match status" value="1"/>
</dbReference>
<dbReference type="GO" id="GO:0004601">
    <property type="term" value="F:peroxidase activity"/>
    <property type="evidence" value="ECO:0007669"/>
    <property type="project" value="UniProtKB-KW"/>
</dbReference>
<evidence type="ECO:0000256" key="10">
    <source>
        <dbReference type="PIRSR" id="PIRSR601621-3"/>
    </source>
</evidence>
<evidence type="ECO:0000256" key="13">
    <source>
        <dbReference type="SAM" id="SignalP"/>
    </source>
</evidence>
<dbReference type="GeneID" id="72069266"/>
<comment type="cofactor">
    <cofactor evidence="9">
        <name>heme b</name>
        <dbReference type="ChEBI" id="CHEBI:60344"/>
    </cofactor>
    <text evidence="9">Binds 1 heme b (iron(II)-protoporphyrin IX) group per subunit.</text>
</comment>
<evidence type="ECO:0000256" key="11">
    <source>
        <dbReference type="PIRSR" id="PIRSR601621-4"/>
    </source>
</evidence>
<dbReference type="GO" id="GO:0046872">
    <property type="term" value="F:metal ion binding"/>
    <property type="evidence" value="ECO:0007669"/>
    <property type="project" value="UniProtKB-UniRule"/>
</dbReference>
<evidence type="ECO:0000313" key="15">
    <source>
        <dbReference type="EMBL" id="UNI21317.1"/>
    </source>
</evidence>
<dbReference type="SUPFAM" id="SSF48113">
    <property type="entry name" value="Heme-dependent peroxidases"/>
    <property type="match status" value="1"/>
</dbReference>
<keyword evidence="4 9" id="KW-0479">Metal-binding</keyword>
<keyword evidence="13" id="KW-0732">Signal</keyword>
<dbReference type="InterPro" id="IPR001621">
    <property type="entry name" value="Ligninase"/>
</dbReference>
<feature type="chain" id="PRO_5040450346" description="Peroxidase" evidence="13">
    <location>
        <begin position="16"/>
        <end position="385"/>
    </location>
</feature>
<feature type="binding site" evidence="9">
    <location>
        <position position="265"/>
    </location>
    <ligand>
        <name>Ca(2+)</name>
        <dbReference type="ChEBI" id="CHEBI:29108"/>
        <label>2</label>
    </ligand>
</feature>
<evidence type="ECO:0000256" key="5">
    <source>
        <dbReference type="ARBA" id="ARBA00023002"/>
    </source>
</evidence>
<dbReference type="InterPro" id="IPR010255">
    <property type="entry name" value="Haem_peroxidase_sf"/>
</dbReference>